<keyword evidence="1" id="KW-0479">Metal-binding</keyword>
<accession>A0A4S9T1E1</accession>
<feature type="region of interest" description="Disordered" evidence="2">
    <location>
        <begin position="340"/>
        <end position="367"/>
    </location>
</feature>
<proteinExistence type="predicted"/>
<evidence type="ECO:0000256" key="2">
    <source>
        <dbReference type="SAM" id="MobiDB-lite"/>
    </source>
</evidence>
<feature type="compositionally biased region" description="Acidic residues" evidence="2">
    <location>
        <begin position="584"/>
        <end position="594"/>
    </location>
</feature>
<feature type="compositionally biased region" description="Polar residues" evidence="2">
    <location>
        <begin position="263"/>
        <end position="289"/>
    </location>
</feature>
<keyword evidence="1" id="KW-0863">Zinc-finger</keyword>
<evidence type="ECO:0000259" key="3">
    <source>
        <dbReference type="PROSITE" id="PS50103"/>
    </source>
</evidence>
<comment type="caution">
    <text evidence="4">The sequence shown here is derived from an EMBL/GenBank/DDBJ whole genome shotgun (WGS) entry which is preliminary data.</text>
</comment>
<feature type="domain" description="C3H1-type" evidence="3">
    <location>
        <begin position="412"/>
        <end position="440"/>
    </location>
</feature>
<organism evidence="4 5">
    <name type="scientific">Aureobasidium pullulans</name>
    <name type="common">Black yeast</name>
    <name type="synonym">Pullularia pullulans</name>
    <dbReference type="NCBI Taxonomy" id="5580"/>
    <lineage>
        <taxon>Eukaryota</taxon>
        <taxon>Fungi</taxon>
        <taxon>Dikarya</taxon>
        <taxon>Ascomycota</taxon>
        <taxon>Pezizomycotina</taxon>
        <taxon>Dothideomycetes</taxon>
        <taxon>Dothideomycetidae</taxon>
        <taxon>Dothideales</taxon>
        <taxon>Saccotheciaceae</taxon>
        <taxon>Aureobasidium</taxon>
    </lineage>
</organism>
<gene>
    <name evidence="4" type="ORF">D6C91_06075</name>
</gene>
<protein>
    <recommendedName>
        <fullName evidence="3">C3H1-type domain-containing protein</fullName>
    </recommendedName>
</protein>
<evidence type="ECO:0000313" key="5">
    <source>
        <dbReference type="Proteomes" id="UP000308005"/>
    </source>
</evidence>
<dbReference type="GO" id="GO:0008270">
    <property type="term" value="F:zinc ion binding"/>
    <property type="evidence" value="ECO:0007669"/>
    <property type="project" value="UniProtKB-KW"/>
</dbReference>
<feature type="compositionally biased region" description="Polar residues" evidence="2">
    <location>
        <begin position="48"/>
        <end position="57"/>
    </location>
</feature>
<feature type="region of interest" description="Disordered" evidence="2">
    <location>
        <begin position="37"/>
        <end position="70"/>
    </location>
</feature>
<dbReference type="EMBL" id="QZBM01000292">
    <property type="protein sequence ID" value="THZ17065.1"/>
    <property type="molecule type" value="Genomic_DNA"/>
</dbReference>
<dbReference type="AlphaFoldDB" id="A0A4S9T1E1"/>
<feature type="compositionally biased region" description="Low complexity" evidence="2">
    <location>
        <begin position="244"/>
        <end position="262"/>
    </location>
</feature>
<feature type="compositionally biased region" description="Basic and acidic residues" evidence="2">
    <location>
        <begin position="546"/>
        <end position="574"/>
    </location>
</feature>
<feature type="region of interest" description="Disordered" evidence="2">
    <location>
        <begin position="524"/>
        <end position="639"/>
    </location>
</feature>
<dbReference type="Proteomes" id="UP000308005">
    <property type="component" value="Unassembled WGS sequence"/>
</dbReference>
<feature type="compositionally biased region" description="Polar residues" evidence="2">
    <location>
        <begin position="231"/>
        <end position="242"/>
    </location>
</feature>
<dbReference type="InterPro" id="IPR000571">
    <property type="entry name" value="Znf_CCCH"/>
</dbReference>
<evidence type="ECO:0000313" key="4">
    <source>
        <dbReference type="EMBL" id="THZ17065.1"/>
    </source>
</evidence>
<keyword evidence="1" id="KW-0862">Zinc</keyword>
<feature type="compositionally biased region" description="Basic residues" evidence="2">
    <location>
        <begin position="214"/>
        <end position="229"/>
    </location>
</feature>
<reference evidence="4 5" key="1">
    <citation type="submission" date="2018-10" db="EMBL/GenBank/DDBJ databases">
        <title>Fifty Aureobasidium pullulans genomes reveal a recombining polyextremotolerant generalist.</title>
        <authorList>
            <person name="Gostincar C."/>
            <person name="Turk M."/>
            <person name="Zajc J."/>
            <person name="Gunde-Cimerman N."/>
        </authorList>
    </citation>
    <scope>NUCLEOTIDE SEQUENCE [LARGE SCALE GENOMIC DNA]</scope>
    <source>
        <strain evidence="4 5">EXF-3863</strain>
    </source>
</reference>
<sequence>MNLLQYLIAPHEQQQETEQDQLPQHQDLTQNAHYSQAPASMPIRQRRTPPSYTHSPVSQQGQQSSGTSGVLDREQLILSLEANPDVLASLIRTGGIAGLTTTLQHAQQTGSVTQHSSHGYSTGSPNRAVRSQAPQISSHAATVENRQICFWWYHTGNCNRHPQSSNFNGTRDHCSYLHELTNEDDTLQFFPTLWHHGKGDCGLDRCRFSSTYRHLSRPFPKPKKNKTLKKSLQQSHQRSQIGDQKLSQQQSHQQSPQLHRSSTSASTQQYRSPSSAQHYRSPSSVHSTGSGNGQSGIFKAINAPFIPPPRMSNIPTGPAADRYGSDQHLNYRLRYQQESSLSTESLKRKASAMSSPINPTILEIPSGPAATRSRLTKSERVKARRTAVSRKPLETIPYTTYPLEHRVPTHHSKKTQTCFYWYHDTCPRSGNNCEWLHDLAKEEIAMVQPPVGFVHEEYCSRDWCPGDWMWEHGGEPGERWVKKTQEEKQEVKARKKALKLKEEEGRIPREEKVKMKAKMKMELKMEKKERKRQRKMQEQEVEVDEDKQHEDGDKYERVHGPERARSKREIDERWKKHTQQQQEDGGDEQDEQEEHGEYGEYGSDDVVMGDCDSDLDLGHEEGEINEVDGEWYMEGAADA</sequence>
<feature type="region of interest" description="Disordered" evidence="2">
    <location>
        <begin position="214"/>
        <end position="324"/>
    </location>
</feature>
<feature type="compositionally biased region" description="Low complexity" evidence="2">
    <location>
        <begin position="58"/>
        <end position="69"/>
    </location>
</feature>
<feature type="zinc finger region" description="C3H1-type" evidence="1">
    <location>
        <begin position="412"/>
        <end position="440"/>
    </location>
</feature>
<name>A0A4S9T1E1_AURPU</name>
<dbReference type="PROSITE" id="PS50103">
    <property type="entry name" value="ZF_C3H1"/>
    <property type="match status" value="1"/>
</dbReference>
<evidence type="ECO:0000256" key="1">
    <source>
        <dbReference type="PROSITE-ProRule" id="PRU00723"/>
    </source>
</evidence>